<evidence type="ECO:0000313" key="1">
    <source>
        <dbReference type="EMBL" id="KAH6598917.1"/>
    </source>
</evidence>
<sequence length="137" mass="15323">MIALSRCLTKLTVRNDVMDLLLNLFLLTCSVNEVPGRNDAVQNVFHFFSRFQNTPSRNPQRVGAGCTKSGIRCQTCVQFHFLNMIVNNGFDLGITTVKKCAAQPLFRSGRTIIRSTNSKVTEQVLFSSIRENAVPVK</sequence>
<dbReference type="EMBL" id="JAFCIX010000093">
    <property type="protein sequence ID" value="KAH6598917.1"/>
    <property type="molecule type" value="Genomic_DNA"/>
</dbReference>
<comment type="caution">
    <text evidence="1">The sequence shown here is derived from an EMBL/GenBank/DDBJ whole genome shotgun (WGS) entry which is preliminary data.</text>
</comment>
<name>A0ABQ8FJX2_9FUNG</name>
<reference evidence="1 2" key="1">
    <citation type="submission" date="2021-02" db="EMBL/GenBank/DDBJ databases">
        <title>Variation within the Batrachochytrium salamandrivorans European outbreak.</title>
        <authorList>
            <person name="Kelly M."/>
            <person name="Pasmans F."/>
            <person name="Shea T.P."/>
            <person name="Munoz J.F."/>
            <person name="Carranza S."/>
            <person name="Cuomo C.A."/>
            <person name="Martel A."/>
        </authorList>
    </citation>
    <scope>NUCLEOTIDE SEQUENCE [LARGE SCALE GENOMIC DNA]</scope>
    <source>
        <strain evidence="1 2">AMFP18/2</strain>
    </source>
</reference>
<dbReference type="Proteomes" id="UP001648503">
    <property type="component" value="Unassembled WGS sequence"/>
</dbReference>
<protein>
    <recommendedName>
        <fullName evidence="3">Secreted protein</fullName>
    </recommendedName>
</protein>
<evidence type="ECO:0000313" key="2">
    <source>
        <dbReference type="Proteomes" id="UP001648503"/>
    </source>
</evidence>
<gene>
    <name evidence="1" type="ORF">BASA50_003423</name>
</gene>
<proteinExistence type="predicted"/>
<evidence type="ECO:0008006" key="3">
    <source>
        <dbReference type="Google" id="ProtNLM"/>
    </source>
</evidence>
<keyword evidence="2" id="KW-1185">Reference proteome</keyword>
<organism evidence="1 2">
    <name type="scientific">Batrachochytrium salamandrivorans</name>
    <dbReference type="NCBI Taxonomy" id="1357716"/>
    <lineage>
        <taxon>Eukaryota</taxon>
        <taxon>Fungi</taxon>
        <taxon>Fungi incertae sedis</taxon>
        <taxon>Chytridiomycota</taxon>
        <taxon>Chytridiomycota incertae sedis</taxon>
        <taxon>Chytridiomycetes</taxon>
        <taxon>Rhizophydiales</taxon>
        <taxon>Rhizophydiales incertae sedis</taxon>
        <taxon>Batrachochytrium</taxon>
    </lineage>
</organism>
<accession>A0ABQ8FJX2</accession>